<dbReference type="GO" id="GO:0005886">
    <property type="term" value="C:plasma membrane"/>
    <property type="evidence" value="ECO:0007669"/>
    <property type="project" value="TreeGrafter"/>
</dbReference>
<proteinExistence type="predicted"/>
<evidence type="ECO:0000313" key="5">
    <source>
        <dbReference type="Proteomes" id="UP000321570"/>
    </source>
</evidence>
<organism evidence="4 5">
    <name type="scientific">Hymenolepis diminuta</name>
    <name type="common">Rat tapeworm</name>
    <dbReference type="NCBI Taxonomy" id="6216"/>
    <lineage>
        <taxon>Eukaryota</taxon>
        <taxon>Metazoa</taxon>
        <taxon>Spiralia</taxon>
        <taxon>Lophotrochozoa</taxon>
        <taxon>Platyhelminthes</taxon>
        <taxon>Cestoda</taxon>
        <taxon>Eucestoda</taxon>
        <taxon>Cyclophyllidea</taxon>
        <taxon>Hymenolepididae</taxon>
        <taxon>Hymenolepis</taxon>
    </lineage>
</organism>
<dbReference type="PROSITE" id="PS50004">
    <property type="entry name" value="C2"/>
    <property type="match status" value="2"/>
</dbReference>
<dbReference type="GO" id="GO:0030276">
    <property type="term" value="F:clathrin binding"/>
    <property type="evidence" value="ECO:0007669"/>
    <property type="project" value="TreeGrafter"/>
</dbReference>
<dbReference type="GO" id="GO:0005544">
    <property type="term" value="F:calcium-dependent phospholipid binding"/>
    <property type="evidence" value="ECO:0007669"/>
    <property type="project" value="TreeGrafter"/>
</dbReference>
<dbReference type="GO" id="GO:0001786">
    <property type="term" value="F:phosphatidylserine binding"/>
    <property type="evidence" value="ECO:0007669"/>
    <property type="project" value="TreeGrafter"/>
</dbReference>
<feature type="compositionally biased region" description="Low complexity" evidence="2">
    <location>
        <begin position="501"/>
        <end position="515"/>
    </location>
</feature>
<dbReference type="EMBL" id="CABIJS010000713">
    <property type="protein sequence ID" value="VUZ57203.1"/>
    <property type="molecule type" value="Genomic_DNA"/>
</dbReference>
<feature type="domain" description="C2" evidence="3">
    <location>
        <begin position="94"/>
        <end position="262"/>
    </location>
</feature>
<accession>A0A564ZDS2</accession>
<evidence type="ECO:0000313" key="4">
    <source>
        <dbReference type="EMBL" id="VUZ57203.1"/>
    </source>
</evidence>
<dbReference type="InterPro" id="IPR000008">
    <property type="entry name" value="C2_dom"/>
</dbReference>
<dbReference type="GO" id="GO:0070382">
    <property type="term" value="C:exocytic vesicle"/>
    <property type="evidence" value="ECO:0007669"/>
    <property type="project" value="TreeGrafter"/>
</dbReference>
<evidence type="ECO:0000256" key="2">
    <source>
        <dbReference type="SAM" id="MobiDB-lite"/>
    </source>
</evidence>
<keyword evidence="5" id="KW-1185">Reference proteome</keyword>
<dbReference type="Gene3D" id="2.60.40.150">
    <property type="entry name" value="C2 domain"/>
    <property type="match status" value="2"/>
</dbReference>
<protein>
    <recommendedName>
        <fullName evidence="3">C2 domain-containing protein</fullName>
    </recommendedName>
</protein>
<dbReference type="PANTHER" id="PTHR10024">
    <property type="entry name" value="SYNAPTOTAGMIN"/>
    <property type="match status" value="1"/>
</dbReference>
<dbReference type="Proteomes" id="UP000321570">
    <property type="component" value="Unassembled WGS sequence"/>
</dbReference>
<feature type="coiled-coil region" evidence="1">
    <location>
        <begin position="55"/>
        <end position="85"/>
    </location>
</feature>
<feature type="region of interest" description="Disordered" evidence="2">
    <location>
        <begin position="499"/>
        <end position="522"/>
    </location>
</feature>
<evidence type="ECO:0000259" key="3">
    <source>
        <dbReference type="PROSITE" id="PS50004"/>
    </source>
</evidence>
<sequence>MLKRVTFGSFKSNNIKTLPPIPPSRTKVGEFPPGALIPEEILEKRMEELEREQSFEALRSKVKKADEERKRKEELEREIALKMGHLQDHGIDHQLGYLSFKILYDVNREALKVTLIEANHLRPRDPLGVLVNVRVQVVLENTRKSNKIISPRGELSMLKKLANNRNVEYAQNSAQKMRGKTMTVDPASSSIFWRTHRPVWNEDFFFEDIQNRLLKGLVLVFTLFERAQTQQSQPIRDDFLGEVRIPLSKIHKKLASKSDNTNEGDLGVGGPDQHPINGSSRESLVENASKDVQSPTETKEAKSQIELPKEKPLGEKEIIARWLASSVSPTPGRDEEFEELQSLCNSEAVHELLKDPDLMDSVSVRELHIVNSEVKNHLDAIKELTVPVDSEPEVHASEEQTANIGNYRDDSEEELPADERPFIIRKLEGWHYINRIPGVRPCYGSLEIGLIHEPNLGKITVSIVKGKKMLATNNSFMEITVSVQKKIRICKKSSPLQAIPSIRSGSSKSRSGTSSNYNNKSEPVAITEKPGKIYRTSVRSETSEPVWDDRFTFNVPKEQLLNVTFDILVYHKDEIIGGLRMGHAVSYRASQHWAKMINHPGVWAYCSYILQ</sequence>
<feature type="domain" description="C2" evidence="3">
    <location>
        <begin position="481"/>
        <end position="606"/>
    </location>
</feature>
<dbReference type="SMART" id="SM00239">
    <property type="entry name" value="C2"/>
    <property type="match status" value="2"/>
</dbReference>
<feature type="region of interest" description="Disordered" evidence="2">
    <location>
        <begin position="254"/>
        <end position="310"/>
    </location>
</feature>
<name>A0A564ZDS2_HYMDI</name>
<reference evidence="4 5" key="1">
    <citation type="submission" date="2019-07" db="EMBL/GenBank/DDBJ databases">
        <authorList>
            <person name="Jastrzebski P J."/>
            <person name="Paukszto L."/>
            <person name="Jastrzebski P J."/>
        </authorList>
    </citation>
    <scope>NUCLEOTIDE SEQUENCE [LARGE SCALE GENOMIC DNA]</scope>
    <source>
        <strain evidence="4 5">WMS-il1</strain>
    </source>
</reference>
<dbReference type="GO" id="GO:0005509">
    <property type="term" value="F:calcium ion binding"/>
    <property type="evidence" value="ECO:0007669"/>
    <property type="project" value="TreeGrafter"/>
</dbReference>
<dbReference type="GO" id="GO:0000149">
    <property type="term" value="F:SNARE binding"/>
    <property type="evidence" value="ECO:0007669"/>
    <property type="project" value="TreeGrafter"/>
</dbReference>
<evidence type="ECO:0000256" key="1">
    <source>
        <dbReference type="SAM" id="Coils"/>
    </source>
</evidence>
<dbReference type="InterPro" id="IPR035892">
    <property type="entry name" value="C2_domain_sf"/>
</dbReference>
<gene>
    <name evidence="4" type="ORF">WMSIL1_LOCUS14681</name>
</gene>
<dbReference type="Pfam" id="PF00168">
    <property type="entry name" value="C2"/>
    <property type="match status" value="2"/>
</dbReference>
<dbReference type="AlphaFoldDB" id="A0A564ZDS2"/>
<feature type="compositionally biased region" description="Basic and acidic residues" evidence="2">
    <location>
        <begin position="297"/>
        <end position="310"/>
    </location>
</feature>
<dbReference type="SUPFAM" id="SSF49562">
    <property type="entry name" value="C2 domain (Calcium/lipid-binding domain, CaLB)"/>
    <property type="match status" value="2"/>
</dbReference>
<dbReference type="GO" id="GO:0017156">
    <property type="term" value="P:calcium-ion regulated exocytosis"/>
    <property type="evidence" value="ECO:0007669"/>
    <property type="project" value="TreeGrafter"/>
</dbReference>
<keyword evidence="1" id="KW-0175">Coiled coil</keyword>